<evidence type="ECO:0000313" key="2">
    <source>
        <dbReference type="EMBL" id="KZT52013.1"/>
    </source>
</evidence>
<dbReference type="Gene3D" id="3.40.630.30">
    <property type="match status" value="1"/>
</dbReference>
<sequence length="210" mass="24340">MAFATTKHLKLRAYRESDKEPFLALINDQRQMLASDPGFTVPKGEGKVKEITDVFSTFLLNVFIEVKKEYAGLRKWDPWEVKKADPEKTQEDWDKELFAGFSSLTFKMPKNRDAELGISLHAPWYGNGFATEVTEWMVQHGFEQLNLHRISLGVFEGNAAARRLYDKCGFVQEGLIRQAFWIDGRWIDEILMGIVDEDYWARQKKLAITQ</sequence>
<dbReference type="Pfam" id="PF13302">
    <property type="entry name" value="Acetyltransf_3"/>
    <property type="match status" value="1"/>
</dbReference>
<accession>A0A165D3Z2</accession>
<dbReference type="InParanoid" id="A0A165D3Z2"/>
<feature type="domain" description="N-acetyltransferase" evidence="1">
    <location>
        <begin position="49"/>
        <end position="197"/>
    </location>
</feature>
<evidence type="ECO:0000259" key="1">
    <source>
        <dbReference type="PROSITE" id="PS51186"/>
    </source>
</evidence>
<dbReference type="AlphaFoldDB" id="A0A165D3Z2"/>
<dbReference type="GO" id="GO:0016747">
    <property type="term" value="F:acyltransferase activity, transferring groups other than amino-acyl groups"/>
    <property type="evidence" value="ECO:0007669"/>
    <property type="project" value="InterPro"/>
</dbReference>
<dbReference type="Proteomes" id="UP000076842">
    <property type="component" value="Unassembled WGS sequence"/>
</dbReference>
<evidence type="ECO:0000313" key="3">
    <source>
        <dbReference type="Proteomes" id="UP000076842"/>
    </source>
</evidence>
<keyword evidence="2" id="KW-0808">Transferase</keyword>
<gene>
    <name evidence="2" type="ORF">CALCODRAFT_558286</name>
</gene>
<proteinExistence type="predicted"/>
<protein>
    <submittedName>
        <fullName evidence="2">Acyl-CoA N-acyltransferase</fullName>
    </submittedName>
</protein>
<dbReference type="PANTHER" id="PTHR43415">
    <property type="entry name" value="SPERMIDINE N(1)-ACETYLTRANSFERASE"/>
    <property type="match status" value="1"/>
</dbReference>
<dbReference type="InterPro" id="IPR016181">
    <property type="entry name" value="Acyl_CoA_acyltransferase"/>
</dbReference>
<dbReference type="PANTHER" id="PTHR43415:SF3">
    <property type="entry name" value="GNAT-FAMILY ACETYLTRANSFERASE"/>
    <property type="match status" value="1"/>
</dbReference>
<dbReference type="OrthoDB" id="630895at2759"/>
<name>A0A165D3Z2_9BASI</name>
<keyword evidence="3" id="KW-1185">Reference proteome</keyword>
<dbReference type="SUPFAM" id="SSF55729">
    <property type="entry name" value="Acyl-CoA N-acyltransferases (Nat)"/>
    <property type="match status" value="1"/>
</dbReference>
<keyword evidence="2" id="KW-0012">Acyltransferase</keyword>
<dbReference type="InterPro" id="IPR000182">
    <property type="entry name" value="GNAT_dom"/>
</dbReference>
<organism evidence="2 3">
    <name type="scientific">Calocera cornea HHB12733</name>
    <dbReference type="NCBI Taxonomy" id="1353952"/>
    <lineage>
        <taxon>Eukaryota</taxon>
        <taxon>Fungi</taxon>
        <taxon>Dikarya</taxon>
        <taxon>Basidiomycota</taxon>
        <taxon>Agaricomycotina</taxon>
        <taxon>Dacrymycetes</taxon>
        <taxon>Dacrymycetales</taxon>
        <taxon>Dacrymycetaceae</taxon>
        <taxon>Calocera</taxon>
    </lineage>
</organism>
<dbReference type="EMBL" id="KV424081">
    <property type="protein sequence ID" value="KZT52013.1"/>
    <property type="molecule type" value="Genomic_DNA"/>
</dbReference>
<dbReference type="PROSITE" id="PS51186">
    <property type="entry name" value="GNAT"/>
    <property type="match status" value="1"/>
</dbReference>
<reference evidence="2 3" key="1">
    <citation type="journal article" date="2016" name="Mol. Biol. Evol.">
        <title>Comparative Genomics of Early-Diverging Mushroom-Forming Fungi Provides Insights into the Origins of Lignocellulose Decay Capabilities.</title>
        <authorList>
            <person name="Nagy L.G."/>
            <person name="Riley R."/>
            <person name="Tritt A."/>
            <person name="Adam C."/>
            <person name="Daum C."/>
            <person name="Floudas D."/>
            <person name="Sun H."/>
            <person name="Yadav J.S."/>
            <person name="Pangilinan J."/>
            <person name="Larsson K.H."/>
            <person name="Matsuura K."/>
            <person name="Barry K."/>
            <person name="Labutti K."/>
            <person name="Kuo R."/>
            <person name="Ohm R.A."/>
            <person name="Bhattacharya S.S."/>
            <person name="Shirouzu T."/>
            <person name="Yoshinaga Y."/>
            <person name="Martin F.M."/>
            <person name="Grigoriev I.V."/>
            <person name="Hibbett D.S."/>
        </authorList>
    </citation>
    <scope>NUCLEOTIDE SEQUENCE [LARGE SCALE GENOMIC DNA]</scope>
    <source>
        <strain evidence="2 3">HHB12733</strain>
    </source>
</reference>